<gene>
    <name evidence="6" type="ORF">MICPUN_51395</name>
</gene>
<sequence>MPLVAVRFSKICTEYVRFQHFSHRLKRPSPRTQVSVVRSCVPRVHVSGRPILHADVDMVIEAKISSGSDSIGDAEGKNINMMWCSSCGGEGVVYSLSKKQKRERRLEREAAAGASVECPRDLSSFEMLARAPPAKVAPCKPCMGTGLVPTPCGKPQKPHLESPRVAIVGAGIGGAALALALQQRGVHVSLFERDTSFSMRKQGYGLTLQKYSGAAALKQLGVLLDGVGSNANISLTAAGRELGRYGHGTRLYNDQKVAVNSASDAGRKNVHLPRQALRRVLLEKLSPGTVHWGKKFKNYKETTCSTSSGVELQFEDGDRLSFDLLVGADGIFSAVRPVKLAKNSRDAAVGEAYPLHYLGVFVMLGICHGVSHPLCDHKVFQVVDGTTRIYVMPFSRSCDGDGCLALRQGDEVSTQNNKATVPLLMWQLSFPISEEKAIELAKADPAKLLSEAVERCGSWVDPVPELISSTSIQNLSGYPAYDRACLNAGDLRNMSDEHSAASRVTLIGDAAHPMSPFKGQGANQALLDAVQLARALFRTPTFSPSRSKHRQGLVWQSESCSAGLFDGDVATALSDFEKTMCTRSKEKVRLSRDAAAYLHSNAALAEGNCVRAHAAARAAKSLTDDTTKLKVFDDSSHT</sequence>
<dbReference type="STRING" id="296587.C1FDM9"/>
<protein>
    <recommendedName>
        <fullName evidence="5">FAD-binding domain-containing protein</fullName>
    </recommendedName>
</protein>
<name>C1FDM9_MICCC</name>
<evidence type="ECO:0000256" key="1">
    <source>
        <dbReference type="ARBA" id="ARBA00022630"/>
    </source>
</evidence>
<dbReference type="PRINTS" id="PR00420">
    <property type="entry name" value="RNGMNOXGNASE"/>
</dbReference>
<reference evidence="6 7" key="1">
    <citation type="journal article" date="2009" name="Science">
        <title>Green evolution and dynamic adaptations revealed by genomes of the marine picoeukaryotes Micromonas.</title>
        <authorList>
            <person name="Worden A.Z."/>
            <person name="Lee J.H."/>
            <person name="Mock T."/>
            <person name="Rouze P."/>
            <person name="Simmons M.P."/>
            <person name="Aerts A.L."/>
            <person name="Allen A.E."/>
            <person name="Cuvelier M.L."/>
            <person name="Derelle E."/>
            <person name="Everett M.V."/>
            <person name="Foulon E."/>
            <person name="Grimwood J."/>
            <person name="Gundlach H."/>
            <person name="Henrissat B."/>
            <person name="Napoli C."/>
            <person name="McDonald S.M."/>
            <person name="Parker M.S."/>
            <person name="Rombauts S."/>
            <person name="Salamov A."/>
            <person name="Von Dassow P."/>
            <person name="Badger J.H."/>
            <person name="Coutinho P.M."/>
            <person name="Demir E."/>
            <person name="Dubchak I."/>
            <person name="Gentemann C."/>
            <person name="Eikrem W."/>
            <person name="Gready J.E."/>
            <person name="John U."/>
            <person name="Lanier W."/>
            <person name="Lindquist E.A."/>
            <person name="Lucas S."/>
            <person name="Mayer K.F."/>
            <person name="Moreau H."/>
            <person name="Not F."/>
            <person name="Otillar R."/>
            <person name="Panaud O."/>
            <person name="Pangilinan J."/>
            <person name="Paulsen I."/>
            <person name="Piegu B."/>
            <person name="Poliakov A."/>
            <person name="Robbens S."/>
            <person name="Schmutz J."/>
            <person name="Toulza E."/>
            <person name="Wyss T."/>
            <person name="Zelensky A."/>
            <person name="Zhou K."/>
            <person name="Armbrust E.V."/>
            <person name="Bhattacharya D."/>
            <person name="Goodenough U.W."/>
            <person name="Van de Peer Y."/>
            <person name="Grigoriev I.V."/>
        </authorList>
    </citation>
    <scope>NUCLEOTIDE SEQUENCE [LARGE SCALE GENOMIC DNA]</scope>
    <source>
        <strain evidence="7">RCC299 / NOUM17</strain>
    </source>
</reference>
<proteinExistence type="predicted"/>
<evidence type="ECO:0000256" key="3">
    <source>
        <dbReference type="ARBA" id="ARBA00023002"/>
    </source>
</evidence>
<organism evidence="6 7">
    <name type="scientific">Micromonas commoda (strain RCC299 / NOUM17 / CCMP2709)</name>
    <name type="common">Picoplanktonic green alga</name>
    <dbReference type="NCBI Taxonomy" id="296587"/>
    <lineage>
        <taxon>Eukaryota</taxon>
        <taxon>Viridiplantae</taxon>
        <taxon>Chlorophyta</taxon>
        <taxon>Mamiellophyceae</taxon>
        <taxon>Mamiellales</taxon>
        <taxon>Mamiellaceae</taxon>
        <taxon>Micromonas</taxon>
    </lineage>
</organism>
<dbReference type="GeneID" id="8250091"/>
<dbReference type="EMBL" id="CP001574">
    <property type="protein sequence ID" value="ACO68815.1"/>
    <property type="molecule type" value="Genomic_DNA"/>
</dbReference>
<dbReference type="KEGG" id="mis:MICPUN_51395"/>
<feature type="domain" description="FAD-binding" evidence="5">
    <location>
        <begin position="495"/>
        <end position="536"/>
    </location>
</feature>
<dbReference type="Proteomes" id="UP000002009">
    <property type="component" value="Chromosome 1"/>
</dbReference>
<evidence type="ECO:0000256" key="2">
    <source>
        <dbReference type="ARBA" id="ARBA00022827"/>
    </source>
</evidence>
<dbReference type="OrthoDB" id="655030at2759"/>
<dbReference type="PANTHER" id="PTHR46972">
    <property type="entry name" value="MONOOXYGENASE ASQM-RELATED"/>
    <property type="match status" value="1"/>
</dbReference>
<accession>C1FDM9</accession>
<dbReference type="eggNOG" id="KOG2614">
    <property type="taxonomic scope" value="Eukaryota"/>
</dbReference>
<dbReference type="RefSeq" id="XP_002507557.1">
    <property type="nucleotide sequence ID" value="XM_002507511.1"/>
</dbReference>
<dbReference type="Gene3D" id="3.50.50.60">
    <property type="entry name" value="FAD/NAD(P)-binding domain"/>
    <property type="match status" value="1"/>
</dbReference>
<feature type="domain" description="FAD-binding" evidence="5">
    <location>
        <begin position="165"/>
        <end position="337"/>
    </location>
</feature>
<keyword evidence="4" id="KW-0503">Monooxygenase</keyword>
<keyword evidence="3" id="KW-0560">Oxidoreductase</keyword>
<dbReference type="PANTHER" id="PTHR46972:SF1">
    <property type="entry name" value="FAD DEPENDENT OXIDOREDUCTASE DOMAIN-CONTAINING PROTEIN"/>
    <property type="match status" value="1"/>
</dbReference>
<evidence type="ECO:0000256" key="4">
    <source>
        <dbReference type="ARBA" id="ARBA00023033"/>
    </source>
</evidence>
<evidence type="ECO:0000313" key="6">
    <source>
        <dbReference type="EMBL" id="ACO68815.1"/>
    </source>
</evidence>
<keyword evidence="7" id="KW-1185">Reference proteome</keyword>
<evidence type="ECO:0000313" key="7">
    <source>
        <dbReference type="Proteomes" id="UP000002009"/>
    </source>
</evidence>
<dbReference type="InterPro" id="IPR002938">
    <property type="entry name" value="FAD-bd"/>
</dbReference>
<dbReference type="AlphaFoldDB" id="C1FDM9"/>
<dbReference type="InParanoid" id="C1FDM9"/>
<dbReference type="InterPro" id="IPR036188">
    <property type="entry name" value="FAD/NAD-bd_sf"/>
</dbReference>
<keyword evidence="1" id="KW-0285">Flavoprotein</keyword>
<dbReference type="GO" id="GO:0004497">
    <property type="term" value="F:monooxygenase activity"/>
    <property type="evidence" value="ECO:0007669"/>
    <property type="project" value="UniProtKB-KW"/>
</dbReference>
<dbReference type="Pfam" id="PF01494">
    <property type="entry name" value="FAD_binding_3"/>
    <property type="match status" value="2"/>
</dbReference>
<dbReference type="GO" id="GO:0071949">
    <property type="term" value="F:FAD binding"/>
    <property type="evidence" value="ECO:0007669"/>
    <property type="project" value="InterPro"/>
</dbReference>
<keyword evidence="2" id="KW-0274">FAD</keyword>
<dbReference type="SUPFAM" id="SSF51905">
    <property type="entry name" value="FAD/NAD(P)-binding domain"/>
    <property type="match status" value="1"/>
</dbReference>
<evidence type="ECO:0000259" key="5">
    <source>
        <dbReference type="Pfam" id="PF01494"/>
    </source>
</evidence>